<dbReference type="Proteomes" id="UP000585474">
    <property type="component" value="Unassembled WGS sequence"/>
</dbReference>
<feature type="region of interest" description="Disordered" evidence="2">
    <location>
        <begin position="38"/>
        <end position="77"/>
    </location>
</feature>
<reference evidence="4 5" key="1">
    <citation type="submission" date="2019-07" db="EMBL/GenBank/DDBJ databases">
        <title>De Novo Assembly of kiwifruit Actinidia rufa.</title>
        <authorList>
            <person name="Sugita-Konishi S."/>
            <person name="Sato K."/>
            <person name="Mori E."/>
            <person name="Abe Y."/>
            <person name="Kisaki G."/>
            <person name="Hamano K."/>
            <person name="Suezawa K."/>
            <person name="Otani M."/>
            <person name="Fukuda T."/>
            <person name="Manabe T."/>
            <person name="Gomi K."/>
            <person name="Tabuchi M."/>
            <person name="Akimitsu K."/>
            <person name="Kataoka I."/>
        </authorList>
    </citation>
    <scope>NUCLEOTIDE SEQUENCE [LARGE SCALE GENOMIC DNA]</scope>
    <source>
        <strain evidence="5">cv. Fuchu</strain>
    </source>
</reference>
<dbReference type="PANTHER" id="PTHR11527">
    <property type="entry name" value="HEAT-SHOCK PROTEIN 20 FAMILY MEMBER"/>
    <property type="match status" value="1"/>
</dbReference>
<accession>A0A7J0F678</accession>
<dbReference type="OrthoDB" id="5511210at2759"/>
<organism evidence="4 5">
    <name type="scientific">Actinidia rufa</name>
    <dbReference type="NCBI Taxonomy" id="165716"/>
    <lineage>
        <taxon>Eukaryota</taxon>
        <taxon>Viridiplantae</taxon>
        <taxon>Streptophyta</taxon>
        <taxon>Embryophyta</taxon>
        <taxon>Tracheophyta</taxon>
        <taxon>Spermatophyta</taxon>
        <taxon>Magnoliopsida</taxon>
        <taxon>eudicotyledons</taxon>
        <taxon>Gunneridae</taxon>
        <taxon>Pentapetalae</taxon>
        <taxon>asterids</taxon>
        <taxon>Ericales</taxon>
        <taxon>Actinidiaceae</taxon>
        <taxon>Actinidia</taxon>
    </lineage>
</organism>
<dbReference type="InterPro" id="IPR002068">
    <property type="entry name" value="A-crystallin/Hsp20_dom"/>
</dbReference>
<evidence type="ECO:0000313" key="4">
    <source>
        <dbReference type="EMBL" id="GFY94195.1"/>
    </source>
</evidence>
<feature type="compositionally biased region" description="Basic and acidic residues" evidence="2">
    <location>
        <begin position="155"/>
        <end position="170"/>
    </location>
</feature>
<dbReference type="EMBL" id="BJWL01000009">
    <property type="protein sequence ID" value="GFY94195.1"/>
    <property type="molecule type" value="Genomic_DNA"/>
</dbReference>
<dbReference type="InterPro" id="IPR031107">
    <property type="entry name" value="Small_HSP"/>
</dbReference>
<name>A0A7J0F678_9ERIC</name>
<evidence type="ECO:0000313" key="5">
    <source>
        <dbReference type="Proteomes" id="UP000585474"/>
    </source>
</evidence>
<protein>
    <submittedName>
        <fullName evidence="4">HSP20-like chaperones superfamily protein</fullName>
    </submittedName>
</protein>
<feature type="region of interest" description="Disordered" evidence="2">
    <location>
        <begin position="149"/>
        <end position="170"/>
    </location>
</feature>
<gene>
    <name evidence="4" type="ORF">Acr_09g0006410</name>
</gene>
<feature type="domain" description="SHSP" evidence="3">
    <location>
        <begin position="87"/>
        <end position="147"/>
    </location>
</feature>
<evidence type="ECO:0000256" key="1">
    <source>
        <dbReference type="ARBA" id="ARBA00023016"/>
    </source>
</evidence>
<dbReference type="SUPFAM" id="SSF49764">
    <property type="entry name" value="HSP20-like chaperones"/>
    <property type="match status" value="1"/>
</dbReference>
<keyword evidence="5" id="KW-1185">Reference proteome</keyword>
<proteinExistence type="predicted"/>
<evidence type="ECO:0000259" key="3">
    <source>
        <dbReference type="Pfam" id="PF00011"/>
    </source>
</evidence>
<dbReference type="Gene3D" id="2.60.40.790">
    <property type="match status" value="1"/>
</dbReference>
<evidence type="ECO:0000256" key="2">
    <source>
        <dbReference type="SAM" id="MobiDB-lite"/>
    </source>
</evidence>
<dbReference type="Pfam" id="PF00011">
    <property type="entry name" value="HSP20"/>
    <property type="match status" value="1"/>
</dbReference>
<dbReference type="AlphaFoldDB" id="A0A7J0F678"/>
<feature type="compositionally biased region" description="Polar residues" evidence="2">
    <location>
        <begin position="40"/>
        <end position="62"/>
    </location>
</feature>
<comment type="caution">
    <text evidence="4">The sequence shown here is derived from an EMBL/GenBank/DDBJ whole genome shotgun (WGS) entry which is preliminary data.</text>
</comment>
<keyword evidence="1" id="KW-0346">Stress response</keyword>
<dbReference type="InterPro" id="IPR008978">
    <property type="entry name" value="HSP20-like_chaperone"/>
</dbReference>
<sequence>MPNGDSTANVGDLVEMESQGHLILRVTDEMDKIGVGNHLEATSSTPSLSTCGTPSRTKGTSLRQRRHRGQRPGADRETAAIANVRIDWKETPEAHINQADLPGLSKEEVKVEDGRILQISGEKKREKEEKTDKWHRVERSIGKFVTSCVGSGFRRTSDGPDQGHDGELWEMSRREEILLR</sequence>